<reference evidence="3" key="2">
    <citation type="journal article" date="2007" name="Science">
        <title>Draft genome sequence of the sexually transmitted pathogen Trichomonas vaginalis.</title>
        <authorList>
            <person name="Carlton J.M."/>
            <person name="Hirt R.P."/>
            <person name="Silva J.C."/>
            <person name="Delcher A.L."/>
            <person name="Schatz M."/>
            <person name="Zhao Q."/>
            <person name="Wortman J.R."/>
            <person name="Bidwell S.L."/>
            <person name="Alsmark U.C.M."/>
            <person name="Besteiro S."/>
            <person name="Sicheritz-Ponten T."/>
            <person name="Noel C.J."/>
            <person name="Dacks J.B."/>
            <person name="Foster P.G."/>
            <person name="Simillion C."/>
            <person name="Van de Peer Y."/>
            <person name="Miranda-Saavedra D."/>
            <person name="Barton G.J."/>
            <person name="Westrop G.D."/>
            <person name="Mueller S."/>
            <person name="Dessi D."/>
            <person name="Fiori P.L."/>
            <person name="Ren Q."/>
            <person name="Paulsen I."/>
            <person name="Zhang H."/>
            <person name="Bastida-Corcuera F.D."/>
            <person name="Simoes-Barbosa A."/>
            <person name="Brown M.T."/>
            <person name="Hayes R.D."/>
            <person name="Mukherjee M."/>
            <person name="Okumura C.Y."/>
            <person name="Schneider R."/>
            <person name="Smith A.J."/>
            <person name="Vanacova S."/>
            <person name="Villalvazo M."/>
            <person name="Haas B.J."/>
            <person name="Pertea M."/>
            <person name="Feldblyum T.V."/>
            <person name="Utterback T.R."/>
            <person name="Shu C.L."/>
            <person name="Osoegawa K."/>
            <person name="de Jong P.J."/>
            <person name="Hrdy I."/>
            <person name="Horvathova L."/>
            <person name="Zubacova Z."/>
            <person name="Dolezal P."/>
            <person name="Malik S.B."/>
            <person name="Logsdon J.M. Jr."/>
            <person name="Henze K."/>
            <person name="Gupta A."/>
            <person name="Wang C.C."/>
            <person name="Dunne R.L."/>
            <person name="Upcroft J.A."/>
            <person name="Upcroft P."/>
            <person name="White O."/>
            <person name="Salzberg S.L."/>
            <person name="Tang P."/>
            <person name="Chiu C.-H."/>
            <person name="Lee Y.-S."/>
            <person name="Embley T.M."/>
            <person name="Coombs G.H."/>
            <person name="Mottram J.C."/>
            <person name="Tachezy J."/>
            <person name="Fraser-Liggett C.M."/>
            <person name="Johnson P.J."/>
        </authorList>
    </citation>
    <scope>NUCLEOTIDE SEQUENCE [LARGE SCALE GENOMIC DNA]</scope>
    <source>
        <strain evidence="3">G3</strain>
    </source>
</reference>
<feature type="repeat" description="ANK" evidence="1">
    <location>
        <begin position="94"/>
        <end position="126"/>
    </location>
</feature>
<dbReference type="InterPro" id="IPR020683">
    <property type="entry name" value="DUF3447"/>
</dbReference>
<dbReference type="SUPFAM" id="SSF48403">
    <property type="entry name" value="Ankyrin repeat"/>
    <property type="match status" value="1"/>
</dbReference>
<dbReference type="PROSITE" id="PS50297">
    <property type="entry name" value="ANK_REP_REGION"/>
    <property type="match status" value="2"/>
</dbReference>
<dbReference type="SMR" id="A2E0W5"/>
<evidence type="ECO:0000259" key="2">
    <source>
        <dbReference type="Pfam" id="PF11929"/>
    </source>
</evidence>
<dbReference type="Gene3D" id="1.25.40.20">
    <property type="entry name" value="Ankyrin repeat-containing domain"/>
    <property type="match status" value="1"/>
</dbReference>
<dbReference type="VEuPathDB" id="TrichDB:TVAGG3_0326210"/>
<dbReference type="SMART" id="SM00248">
    <property type="entry name" value="ANK"/>
    <property type="match status" value="3"/>
</dbReference>
<dbReference type="PANTHER" id="PTHR24182:SF13">
    <property type="entry name" value="LD18443P"/>
    <property type="match status" value="1"/>
</dbReference>
<dbReference type="KEGG" id="tva:4771700"/>
<dbReference type="AlphaFoldDB" id="A2E0W5"/>
<keyword evidence="4" id="KW-1185">Reference proteome</keyword>
<dbReference type="RefSeq" id="XP_001325943.1">
    <property type="nucleotide sequence ID" value="XM_001325908.1"/>
</dbReference>
<dbReference type="Pfam" id="PF12796">
    <property type="entry name" value="Ank_2"/>
    <property type="match status" value="1"/>
</dbReference>
<protein>
    <submittedName>
        <fullName evidence="3">Ankyrin repeat protein, putative</fullName>
    </submittedName>
</protein>
<accession>A2E0W5</accession>
<name>A2E0W5_TRIV3</name>
<dbReference type="PROSITE" id="PS50088">
    <property type="entry name" value="ANK_REPEAT"/>
    <property type="match status" value="2"/>
</dbReference>
<dbReference type="STRING" id="5722.A2E0W5"/>
<dbReference type="InterPro" id="IPR002110">
    <property type="entry name" value="Ankyrin_rpt"/>
</dbReference>
<dbReference type="InterPro" id="IPR036770">
    <property type="entry name" value="Ankyrin_rpt-contain_sf"/>
</dbReference>
<sequence length="154" mass="17489">MSECLKYQTPDDGCMAYAIISHNIDFVTFLMNEYNIEIDLEDCGVFNNLESYLVYFDQTKDINKCFVYSPILNIPSLLEYFLSHGANINEKNNDGETALYIAARNNSKETAEFLISHGANINEKDNDGETALHIAALFHHEEIVELLISHCAKK</sequence>
<dbReference type="Pfam" id="PF11929">
    <property type="entry name" value="DUF3447"/>
    <property type="match status" value="1"/>
</dbReference>
<dbReference type="eggNOG" id="KOG0504">
    <property type="taxonomic scope" value="Eukaryota"/>
</dbReference>
<feature type="repeat" description="ANK" evidence="1">
    <location>
        <begin position="127"/>
        <end position="154"/>
    </location>
</feature>
<dbReference type="Proteomes" id="UP000001542">
    <property type="component" value="Unassembled WGS sequence"/>
</dbReference>
<dbReference type="OrthoDB" id="14809at2759"/>
<keyword evidence="1" id="KW-0040">ANK repeat</keyword>
<dbReference type="VEuPathDB" id="TrichDB:TVAG_371940"/>
<dbReference type="PANTHER" id="PTHR24182">
    <property type="entry name" value="ANKYRIN REPEAT AND SOCS BOX CONTAINING 4"/>
    <property type="match status" value="1"/>
</dbReference>
<proteinExistence type="predicted"/>
<organism evidence="3 4">
    <name type="scientific">Trichomonas vaginalis (strain ATCC PRA-98 / G3)</name>
    <dbReference type="NCBI Taxonomy" id="412133"/>
    <lineage>
        <taxon>Eukaryota</taxon>
        <taxon>Metamonada</taxon>
        <taxon>Parabasalia</taxon>
        <taxon>Trichomonadida</taxon>
        <taxon>Trichomonadidae</taxon>
        <taxon>Trichomonas</taxon>
    </lineage>
</organism>
<dbReference type="InParanoid" id="A2E0W5"/>
<reference evidence="3" key="1">
    <citation type="submission" date="2006-10" db="EMBL/GenBank/DDBJ databases">
        <authorList>
            <person name="Amadeo P."/>
            <person name="Zhao Q."/>
            <person name="Wortman J."/>
            <person name="Fraser-Liggett C."/>
            <person name="Carlton J."/>
        </authorList>
    </citation>
    <scope>NUCLEOTIDE SEQUENCE</scope>
    <source>
        <strain evidence="3">G3</strain>
    </source>
</reference>
<gene>
    <name evidence="3" type="ORF">TVAG_371940</name>
</gene>
<dbReference type="EMBL" id="DS113281">
    <property type="protein sequence ID" value="EAY13720.1"/>
    <property type="molecule type" value="Genomic_DNA"/>
</dbReference>
<feature type="domain" description="DUF3447" evidence="2">
    <location>
        <begin position="1"/>
        <end position="55"/>
    </location>
</feature>
<evidence type="ECO:0000313" key="4">
    <source>
        <dbReference type="Proteomes" id="UP000001542"/>
    </source>
</evidence>
<evidence type="ECO:0000313" key="3">
    <source>
        <dbReference type="EMBL" id="EAY13720.1"/>
    </source>
</evidence>
<evidence type="ECO:0000256" key="1">
    <source>
        <dbReference type="PROSITE-ProRule" id="PRU00023"/>
    </source>
</evidence>